<proteinExistence type="predicted"/>
<evidence type="ECO:0000256" key="2">
    <source>
        <dbReference type="ARBA" id="ARBA00023136"/>
    </source>
</evidence>
<gene>
    <name evidence="5" type="ORF">NQ315_005058</name>
</gene>
<keyword evidence="2" id="KW-0472">Membrane</keyword>
<dbReference type="GO" id="GO:0016559">
    <property type="term" value="P:peroxisome fission"/>
    <property type="evidence" value="ECO:0007669"/>
    <property type="project" value="InterPro"/>
</dbReference>
<comment type="caution">
    <text evidence="5">The sequence shown here is derived from an EMBL/GenBank/DDBJ whole genome shotgun (WGS) entry which is preliminary data.</text>
</comment>
<dbReference type="Pfam" id="PF05648">
    <property type="entry name" value="PEX11"/>
    <property type="match status" value="2"/>
</dbReference>
<evidence type="ECO:0008006" key="7">
    <source>
        <dbReference type="Google" id="ProtNLM"/>
    </source>
</evidence>
<evidence type="ECO:0000256" key="4">
    <source>
        <dbReference type="ARBA" id="ARBA00046271"/>
    </source>
</evidence>
<keyword evidence="3" id="KW-0576">Peroxisome</keyword>
<dbReference type="EMBL" id="JANEYG010000043">
    <property type="protein sequence ID" value="KAJ8916361.1"/>
    <property type="molecule type" value="Genomic_DNA"/>
</dbReference>
<evidence type="ECO:0000256" key="1">
    <source>
        <dbReference type="ARBA" id="ARBA00022593"/>
    </source>
</evidence>
<evidence type="ECO:0000313" key="6">
    <source>
        <dbReference type="Proteomes" id="UP001159042"/>
    </source>
</evidence>
<reference evidence="5 6" key="1">
    <citation type="journal article" date="2023" name="Insect Mol. Biol.">
        <title>Genome sequencing provides insights into the evolution of gene families encoding plant cell wall-degrading enzymes in longhorned beetles.</title>
        <authorList>
            <person name="Shin N.R."/>
            <person name="Okamura Y."/>
            <person name="Kirsch R."/>
            <person name="Pauchet Y."/>
        </authorList>
    </citation>
    <scope>NUCLEOTIDE SEQUENCE [LARGE SCALE GENOMIC DNA]</scope>
    <source>
        <strain evidence="5">EAD_L_NR</strain>
    </source>
</reference>
<keyword evidence="1" id="KW-0962">Peroxisome biogenesis</keyword>
<protein>
    <recommendedName>
        <fullName evidence="7">Peroxisomal membrane protein 11B</fullName>
    </recommendedName>
</protein>
<comment type="subcellular location">
    <subcellularLocation>
        <location evidence="4">Peroxisome membrane</location>
    </subcellularLocation>
</comment>
<name>A0AAV8VRJ3_9CUCU</name>
<organism evidence="5 6">
    <name type="scientific">Exocentrus adspersus</name>
    <dbReference type="NCBI Taxonomy" id="1586481"/>
    <lineage>
        <taxon>Eukaryota</taxon>
        <taxon>Metazoa</taxon>
        <taxon>Ecdysozoa</taxon>
        <taxon>Arthropoda</taxon>
        <taxon>Hexapoda</taxon>
        <taxon>Insecta</taxon>
        <taxon>Pterygota</taxon>
        <taxon>Neoptera</taxon>
        <taxon>Endopterygota</taxon>
        <taxon>Coleoptera</taxon>
        <taxon>Polyphaga</taxon>
        <taxon>Cucujiformia</taxon>
        <taxon>Chrysomeloidea</taxon>
        <taxon>Cerambycidae</taxon>
        <taxon>Lamiinae</taxon>
        <taxon>Acanthocinini</taxon>
        <taxon>Exocentrus</taxon>
    </lineage>
</organism>
<dbReference type="PANTHER" id="PTHR12652:SF50">
    <property type="entry name" value="PEROXIN 11"/>
    <property type="match status" value="1"/>
</dbReference>
<dbReference type="AlphaFoldDB" id="A0AAV8VRJ3"/>
<dbReference type="PANTHER" id="PTHR12652">
    <property type="entry name" value="PEROXISOMAL BIOGENESIS FACTOR 11"/>
    <property type="match status" value="1"/>
</dbReference>
<keyword evidence="6" id="KW-1185">Reference proteome</keyword>
<dbReference type="InterPro" id="IPR008733">
    <property type="entry name" value="PEX11"/>
</dbReference>
<evidence type="ECO:0000256" key="3">
    <source>
        <dbReference type="ARBA" id="ARBA00023140"/>
    </source>
</evidence>
<sequence>MDILIKINNQTAGRDKIARLLQYISRFLWHRLQQSNKEGVVGIKNLEYQLSTFRKCKEILTILPRIVPNSIELLAIILRFGRFAEGLYTTLPLFHEENAAIRYSVILSKIANSLFLLADHILWLGRADFCSVDTEKWSRISNKYWLYSITMSLVRDFYEISQIIRCQKHDIMPTNGINNFNDVLKIINTVLDIARRNKNVVIDTVKNGCDFFIPLTALGHVKLSPGTIGVLGAISSIAGLLVLLDPHKKLSPA</sequence>
<dbReference type="Proteomes" id="UP001159042">
    <property type="component" value="Unassembled WGS sequence"/>
</dbReference>
<evidence type="ECO:0000313" key="5">
    <source>
        <dbReference type="EMBL" id="KAJ8916361.1"/>
    </source>
</evidence>
<dbReference type="GO" id="GO:0005778">
    <property type="term" value="C:peroxisomal membrane"/>
    <property type="evidence" value="ECO:0007669"/>
    <property type="project" value="UniProtKB-SubCell"/>
</dbReference>
<accession>A0AAV8VRJ3</accession>